<keyword evidence="2" id="KW-0464">Manganese</keyword>
<dbReference type="Pfam" id="PF07687">
    <property type="entry name" value="M20_dimer"/>
    <property type="match status" value="1"/>
</dbReference>
<feature type="domain" description="Peptidase M20 dimerisation" evidence="3">
    <location>
        <begin position="222"/>
        <end position="313"/>
    </location>
</feature>
<feature type="binding site" evidence="2">
    <location>
        <position position="139"/>
    </location>
    <ligand>
        <name>Mn(2+)</name>
        <dbReference type="ChEBI" id="CHEBI:29035"/>
        <label>2</label>
    </ligand>
</feature>
<feature type="binding site" evidence="2">
    <location>
        <position position="175"/>
    </location>
    <ligand>
        <name>Mn(2+)</name>
        <dbReference type="ChEBI" id="CHEBI:29035"/>
        <label>2</label>
    </ligand>
</feature>
<dbReference type="SUPFAM" id="SSF53187">
    <property type="entry name" value="Zn-dependent exopeptidases"/>
    <property type="match status" value="1"/>
</dbReference>
<dbReference type="InterPro" id="IPR002933">
    <property type="entry name" value="Peptidase_M20"/>
</dbReference>
<dbReference type="GO" id="GO:0046872">
    <property type="term" value="F:metal ion binding"/>
    <property type="evidence" value="ECO:0007669"/>
    <property type="project" value="UniProtKB-KW"/>
</dbReference>
<dbReference type="InterPro" id="IPR011650">
    <property type="entry name" value="Peptidase_M20_dimer"/>
</dbReference>
<dbReference type="Pfam" id="PF01546">
    <property type="entry name" value="Peptidase_M20"/>
    <property type="match status" value="1"/>
</dbReference>
<feature type="binding site" evidence="2">
    <location>
        <position position="199"/>
    </location>
    <ligand>
        <name>Mn(2+)</name>
        <dbReference type="ChEBI" id="CHEBI:29035"/>
        <label>2</label>
    </ligand>
</feature>
<dbReference type="InterPro" id="IPR017439">
    <property type="entry name" value="Amidohydrolase"/>
</dbReference>
<evidence type="ECO:0000313" key="5">
    <source>
        <dbReference type="Proteomes" id="UP000462362"/>
    </source>
</evidence>
<evidence type="ECO:0000256" key="2">
    <source>
        <dbReference type="PIRSR" id="PIRSR005962-1"/>
    </source>
</evidence>
<name>A0A6I3S030_9BURK</name>
<dbReference type="NCBIfam" id="TIGR01891">
    <property type="entry name" value="amidohydrolases"/>
    <property type="match status" value="1"/>
</dbReference>
<evidence type="ECO:0000256" key="1">
    <source>
        <dbReference type="ARBA" id="ARBA00022801"/>
    </source>
</evidence>
<reference evidence="4 5" key="1">
    <citation type="journal article" date="2019" name="Nat. Med.">
        <title>A library of human gut bacterial isolates paired with longitudinal multiomics data enables mechanistic microbiome research.</title>
        <authorList>
            <person name="Poyet M."/>
            <person name="Groussin M."/>
            <person name="Gibbons S.M."/>
            <person name="Avila-Pacheco J."/>
            <person name="Jiang X."/>
            <person name="Kearney S.M."/>
            <person name="Perrotta A.R."/>
            <person name="Berdy B."/>
            <person name="Zhao S."/>
            <person name="Lieberman T.D."/>
            <person name="Swanson P.K."/>
            <person name="Smith M."/>
            <person name="Roesemann S."/>
            <person name="Alexander J.E."/>
            <person name="Rich S.A."/>
            <person name="Livny J."/>
            <person name="Vlamakis H."/>
            <person name="Clish C."/>
            <person name="Bullock K."/>
            <person name="Deik A."/>
            <person name="Scott J."/>
            <person name="Pierce K.A."/>
            <person name="Xavier R.J."/>
            <person name="Alm E.J."/>
        </authorList>
    </citation>
    <scope>NUCLEOTIDE SEQUENCE [LARGE SCALE GENOMIC DNA]</scope>
    <source>
        <strain evidence="4 5">BIOML-A2</strain>
    </source>
</reference>
<organism evidence="4 5">
    <name type="scientific">Parasutterella excrementihominis</name>
    <dbReference type="NCBI Taxonomy" id="487175"/>
    <lineage>
        <taxon>Bacteria</taxon>
        <taxon>Pseudomonadati</taxon>
        <taxon>Pseudomonadota</taxon>
        <taxon>Betaproteobacteria</taxon>
        <taxon>Burkholderiales</taxon>
        <taxon>Sutterellaceae</taxon>
        <taxon>Parasutterella</taxon>
    </lineage>
</organism>
<accession>A0A6I3S030</accession>
<dbReference type="AlphaFoldDB" id="A0A6I3S030"/>
<keyword evidence="1 4" id="KW-0378">Hydrolase</keyword>
<dbReference type="SUPFAM" id="SSF55031">
    <property type="entry name" value="Bacterial exopeptidase dimerisation domain"/>
    <property type="match status" value="1"/>
</dbReference>
<gene>
    <name evidence="4" type="ORF">GMD42_09720</name>
</gene>
<dbReference type="GO" id="GO:0016805">
    <property type="term" value="F:dipeptidase activity"/>
    <property type="evidence" value="ECO:0007669"/>
    <property type="project" value="TreeGrafter"/>
</dbReference>
<evidence type="ECO:0000313" key="4">
    <source>
        <dbReference type="EMBL" id="MTU43889.1"/>
    </source>
</evidence>
<evidence type="ECO:0000259" key="3">
    <source>
        <dbReference type="Pfam" id="PF07687"/>
    </source>
</evidence>
<feature type="binding site" evidence="2">
    <location>
        <position position="141"/>
    </location>
    <ligand>
        <name>Mn(2+)</name>
        <dbReference type="ChEBI" id="CHEBI:29035"/>
        <label>2</label>
    </ligand>
</feature>
<proteinExistence type="predicted"/>
<feature type="binding site" evidence="2">
    <location>
        <position position="395"/>
    </location>
    <ligand>
        <name>Mn(2+)</name>
        <dbReference type="ChEBI" id="CHEBI:29035"/>
        <label>2</label>
    </ligand>
</feature>
<protein>
    <submittedName>
        <fullName evidence="4">Amidohydrolase</fullName>
    </submittedName>
</protein>
<dbReference type="InterPro" id="IPR052030">
    <property type="entry name" value="Peptidase_M20/M20A_hydrolases"/>
</dbReference>
<dbReference type="EMBL" id="WNCL01000033">
    <property type="protein sequence ID" value="MTU43889.1"/>
    <property type="molecule type" value="Genomic_DNA"/>
</dbReference>
<sequence length="422" mass="45851">MTDYTKQLVEQRRELHQWPEEGWTEFWTTNYIVNKLRSWGYEVLLGTKIINPEQVFGRNEKLVQEGIKNALARGVSQSFIDETEGYTGCVALLDTGKEGPTTAFRFDIDCVCVNETDNPEHKPNKEGFRSQHAGFMHACGHDSHISIGLTLAHWIAEHKDELKGKFKIVFQPAEEGVRGASAIAASGIVDDADYFLGSHISFMADTGEIVAAPYGLLCTSKYDVTFKGKPAHAGKEPNAGRNALAAACNAVVQMMGIPRHGGGMTRINVGTLRAGEGRNVIPSSAHMALEVRGETSSINDYMAENVRNIVEGIAKGFDVSYEISQMGAAVDFTNDKELSEMLIEVAKTVPGINKIRPDGNFGGSEDISVLGKRVQAHGGKAAFFICGADRAAGHHQGSFDIDEGAFKQAFDMYAGMAKKLNG</sequence>
<keyword evidence="2" id="KW-0479">Metal-binding</keyword>
<dbReference type="GO" id="GO:0046657">
    <property type="term" value="P:folic acid catabolic process"/>
    <property type="evidence" value="ECO:0007669"/>
    <property type="project" value="TreeGrafter"/>
</dbReference>
<dbReference type="PANTHER" id="PTHR30575">
    <property type="entry name" value="PEPTIDASE M20"/>
    <property type="match status" value="1"/>
</dbReference>
<dbReference type="RefSeq" id="WP_155165123.1">
    <property type="nucleotide sequence ID" value="NZ_CAUABC010000028.1"/>
</dbReference>
<comment type="caution">
    <text evidence="4">The sequence shown here is derived from an EMBL/GenBank/DDBJ whole genome shotgun (WGS) entry which is preliminary data.</text>
</comment>
<dbReference type="PANTHER" id="PTHR30575:SF3">
    <property type="entry name" value="PEPTIDASE M20 DIMERISATION DOMAIN-CONTAINING PROTEIN"/>
    <property type="match status" value="1"/>
</dbReference>
<dbReference type="GO" id="GO:0005737">
    <property type="term" value="C:cytoplasm"/>
    <property type="evidence" value="ECO:0007669"/>
    <property type="project" value="TreeGrafter"/>
</dbReference>
<dbReference type="Gene3D" id="3.40.630.10">
    <property type="entry name" value="Zn peptidases"/>
    <property type="match status" value="2"/>
</dbReference>
<dbReference type="PIRSF" id="PIRSF005962">
    <property type="entry name" value="Pept_M20D_amidohydro"/>
    <property type="match status" value="1"/>
</dbReference>
<dbReference type="Proteomes" id="UP000462362">
    <property type="component" value="Unassembled WGS sequence"/>
</dbReference>
<dbReference type="GO" id="GO:0071713">
    <property type="term" value="F:para-aminobenzoyl-glutamate hydrolase activity"/>
    <property type="evidence" value="ECO:0007669"/>
    <property type="project" value="TreeGrafter"/>
</dbReference>
<comment type="cofactor">
    <cofactor evidence="2">
        <name>Mn(2+)</name>
        <dbReference type="ChEBI" id="CHEBI:29035"/>
    </cofactor>
    <text evidence="2">The Mn(2+) ion enhances activity.</text>
</comment>
<dbReference type="InterPro" id="IPR036264">
    <property type="entry name" value="Bact_exopeptidase_dim_dom"/>
</dbReference>